<proteinExistence type="predicted"/>
<keyword evidence="2" id="KW-1185">Reference proteome</keyword>
<name>A0A5B6VJV9_9ROSI</name>
<dbReference type="EMBL" id="SMMG02000006">
    <property type="protein sequence ID" value="KAA3469371.1"/>
    <property type="molecule type" value="Genomic_DNA"/>
</dbReference>
<accession>A0A5B6VJV9</accession>
<reference evidence="2" key="1">
    <citation type="journal article" date="2019" name="Plant Biotechnol. J.">
        <title>Genome sequencing of the Australian wild diploid species Gossypium australe highlights disease resistance and delayed gland morphogenesis.</title>
        <authorList>
            <person name="Cai Y."/>
            <person name="Cai X."/>
            <person name="Wang Q."/>
            <person name="Wang P."/>
            <person name="Zhang Y."/>
            <person name="Cai C."/>
            <person name="Xu Y."/>
            <person name="Wang K."/>
            <person name="Zhou Z."/>
            <person name="Wang C."/>
            <person name="Geng S."/>
            <person name="Li B."/>
            <person name="Dong Q."/>
            <person name="Hou Y."/>
            <person name="Wang H."/>
            <person name="Ai P."/>
            <person name="Liu Z."/>
            <person name="Yi F."/>
            <person name="Sun M."/>
            <person name="An G."/>
            <person name="Cheng J."/>
            <person name="Zhang Y."/>
            <person name="Shi Q."/>
            <person name="Xie Y."/>
            <person name="Shi X."/>
            <person name="Chang Y."/>
            <person name="Huang F."/>
            <person name="Chen Y."/>
            <person name="Hong S."/>
            <person name="Mi L."/>
            <person name="Sun Q."/>
            <person name="Zhang L."/>
            <person name="Zhou B."/>
            <person name="Peng R."/>
            <person name="Zhang X."/>
            <person name="Liu F."/>
        </authorList>
    </citation>
    <scope>NUCLEOTIDE SEQUENCE [LARGE SCALE GENOMIC DNA]</scope>
    <source>
        <strain evidence="2">cv. PA1801</strain>
    </source>
</reference>
<evidence type="ECO:0000313" key="2">
    <source>
        <dbReference type="Proteomes" id="UP000325315"/>
    </source>
</evidence>
<dbReference type="Proteomes" id="UP000325315">
    <property type="component" value="Unassembled WGS sequence"/>
</dbReference>
<gene>
    <name evidence="1" type="ORF">EPI10_015166</name>
</gene>
<comment type="caution">
    <text evidence="1">The sequence shown here is derived from an EMBL/GenBank/DDBJ whole genome shotgun (WGS) entry which is preliminary data.</text>
</comment>
<sequence length="63" mass="7122">MFNVFLCYPPQSFAAKLHRMGVALVTFLVKIDCAISNFVYKTRECYSPWDETSVISVELGEVG</sequence>
<organism evidence="1 2">
    <name type="scientific">Gossypium australe</name>
    <dbReference type="NCBI Taxonomy" id="47621"/>
    <lineage>
        <taxon>Eukaryota</taxon>
        <taxon>Viridiplantae</taxon>
        <taxon>Streptophyta</taxon>
        <taxon>Embryophyta</taxon>
        <taxon>Tracheophyta</taxon>
        <taxon>Spermatophyta</taxon>
        <taxon>Magnoliopsida</taxon>
        <taxon>eudicotyledons</taxon>
        <taxon>Gunneridae</taxon>
        <taxon>Pentapetalae</taxon>
        <taxon>rosids</taxon>
        <taxon>malvids</taxon>
        <taxon>Malvales</taxon>
        <taxon>Malvaceae</taxon>
        <taxon>Malvoideae</taxon>
        <taxon>Gossypium</taxon>
    </lineage>
</organism>
<dbReference type="AlphaFoldDB" id="A0A5B6VJV9"/>
<protein>
    <submittedName>
        <fullName evidence="1">Uncharacterized protein</fullName>
    </submittedName>
</protein>
<evidence type="ECO:0000313" key="1">
    <source>
        <dbReference type="EMBL" id="KAA3469371.1"/>
    </source>
</evidence>